<dbReference type="InterPro" id="IPR011025">
    <property type="entry name" value="GproteinA_insert"/>
</dbReference>
<dbReference type="OrthoDB" id="5817230at2759"/>
<dbReference type="GO" id="GO:0005737">
    <property type="term" value="C:cytoplasm"/>
    <property type="evidence" value="ECO:0007669"/>
    <property type="project" value="TreeGrafter"/>
</dbReference>
<feature type="compositionally biased region" description="Basic residues" evidence="9">
    <location>
        <begin position="475"/>
        <end position="487"/>
    </location>
</feature>
<evidence type="ECO:0000256" key="9">
    <source>
        <dbReference type="SAM" id="MobiDB-lite"/>
    </source>
</evidence>
<evidence type="ECO:0000256" key="3">
    <source>
        <dbReference type="ARBA" id="ARBA00022741"/>
    </source>
</evidence>
<feature type="binding site" evidence="7">
    <location>
        <begin position="263"/>
        <end position="269"/>
    </location>
    <ligand>
        <name>GTP</name>
        <dbReference type="ChEBI" id="CHEBI:37565"/>
    </ligand>
</feature>
<proteinExistence type="inferred from homology"/>
<dbReference type="GO" id="GO:0001664">
    <property type="term" value="F:G protein-coupled receptor binding"/>
    <property type="evidence" value="ECO:0007669"/>
    <property type="project" value="TreeGrafter"/>
</dbReference>
<comment type="caution">
    <text evidence="10">The sequence shown here is derived from an EMBL/GenBank/DDBJ whole genome shotgun (WGS) entry which is preliminary data.</text>
</comment>
<dbReference type="Pfam" id="PF00503">
    <property type="entry name" value="G-alpha"/>
    <property type="match status" value="1"/>
</dbReference>
<feature type="binding site" evidence="7">
    <location>
        <begin position="365"/>
        <end position="368"/>
    </location>
    <ligand>
        <name>GTP</name>
        <dbReference type="ChEBI" id="CHEBI:37565"/>
    </ligand>
</feature>
<dbReference type="SUPFAM" id="SSF52540">
    <property type="entry name" value="P-loop containing nucleoside triphosphate hydrolases"/>
    <property type="match status" value="1"/>
</dbReference>
<dbReference type="Gene3D" id="3.40.50.300">
    <property type="entry name" value="P-loop containing nucleotide triphosphate hydrolases"/>
    <property type="match status" value="1"/>
</dbReference>
<dbReference type="GO" id="GO:0005834">
    <property type="term" value="C:heterotrimeric G-protein complex"/>
    <property type="evidence" value="ECO:0007669"/>
    <property type="project" value="TreeGrafter"/>
</dbReference>
<dbReference type="GO" id="GO:0007188">
    <property type="term" value="P:adenylate cyclase-modulating G protein-coupled receptor signaling pathway"/>
    <property type="evidence" value="ECO:0007669"/>
    <property type="project" value="TreeGrafter"/>
</dbReference>
<comment type="similarity">
    <text evidence="1">Belongs to the G-alpha family.</text>
</comment>
<dbReference type="GO" id="GO:0031683">
    <property type="term" value="F:G-protein beta/gamma-subunit complex binding"/>
    <property type="evidence" value="ECO:0007669"/>
    <property type="project" value="InterPro"/>
</dbReference>
<keyword evidence="6" id="KW-0807">Transducer</keyword>
<feature type="binding site" evidence="8">
    <location>
        <position position="132"/>
    </location>
    <ligand>
        <name>Mg(2+)</name>
        <dbReference type="ChEBI" id="CHEBI:18420"/>
    </ligand>
</feature>
<dbReference type="SMART" id="SM00275">
    <property type="entry name" value="G_alpha"/>
    <property type="match status" value="1"/>
</dbReference>
<keyword evidence="2 8" id="KW-0479">Metal-binding</keyword>
<dbReference type="Gene3D" id="1.10.400.10">
    <property type="entry name" value="GI Alpha 1, domain 2-like"/>
    <property type="match status" value="1"/>
</dbReference>
<dbReference type="InterPro" id="IPR001019">
    <property type="entry name" value="Gprotein_alpha_su"/>
</dbReference>
<evidence type="ECO:0000313" key="11">
    <source>
        <dbReference type="Proteomes" id="UP000494206"/>
    </source>
</evidence>
<feature type="region of interest" description="Disordered" evidence="9">
    <location>
        <begin position="540"/>
        <end position="600"/>
    </location>
</feature>
<dbReference type="PANTHER" id="PTHR10218:SF353">
    <property type="entry name" value="GUANINE NUCLEOTIDE-BINDING PROTEIN ALPHA-11 SUBUNIT"/>
    <property type="match status" value="1"/>
</dbReference>
<keyword evidence="4 8" id="KW-0460">Magnesium</keyword>
<keyword evidence="3 7" id="KW-0547">Nucleotide-binding</keyword>
<dbReference type="GO" id="GO:0046872">
    <property type="term" value="F:metal ion binding"/>
    <property type="evidence" value="ECO:0007669"/>
    <property type="project" value="UniProtKB-KW"/>
</dbReference>
<keyword evidence="5 7" id="KW-0342">GTP-binding</keyword>
<reference evidence="10 11" key="1">
    <citation type="submission" date="2020-04" db="EMBL/GenBank/DDBJ databases">
        <authorList>
            <person name="Laetsch R D."/>
            <person name="Stevens L."/>
            <person name="Kumar S."/>
            <person name="Blaxter L. M."/>
        </authorList>
    </citation>
    <scope>NUCLEOTIDE SEQUENCE [LARGE SCALE GENOMIC DNA]</scope>
</reference>
<feature type="region of interest" description="Disordered" evidence="9">
    <location>
        <begin position="468"/>
        <end position="502"/>
    </location>
</feature>
<dbReference type="PANTHER" id="PTHR10218">
    <property type="entry name" value="GTP-BINDING PROTEIN ALPHA SUBUNIT"/>
    <property type="match status" value="1"/>
</dbReference>
<dbReference type="Proteomes" id="UP000494206">
    <property type="component" value="Unassembled WGS sequence"/>
</dbReference>
<gene>
    <name evidence="10" type="ORF">CBOVIS_LOCUS7419</name>
</gene>
<accession>A0A8S1EUW2</accession>
<dbReference type="SUPFAM" id="SSF47895">
    <property type="entry name" value="Transducin (alpha subunit), insertion domain"/>
    <property type="match status" value="1"/>
</dbReference>
<dbReference type="FunFam" id="3.40.50.300:FF:000181">
    <property type="entry name" value="Guanine nucleotide-binding protein subunit alpha"/>
    <property type="match status" value="1"/>
</dbReference>
<evidence type="ECO:0000256" key="7">
    <source>
        <dbReference type="PIRSR" id="PIRSR601019-1"/>
    </source>
</evidence>
<feature type="region of interest" description="Disordered" evidence="9">
    <location>
        <begin position="620"/>
        <end position="666"/>
    </location>
</feature>
<organism evidence="10 11">
    <name type="scientific">Caenorhabditis bovis</name>
    <dbReference type="NCBI Taxonomy" id="2654633"/>
    <lineage>
        <taxon>Eukaryota</taxon>
        <taxon>Metazoa</taxon>
        <taxon>Ecdysozoa</taxon>
        <taxon>Nematoda</taxon>
        <taxon>Chromadorea</taxon>
        <taxon>Rhabditida</taxon>
        <taxon>Rhabditina</taxon>
        <taxon>Rhabditomorpha</taxon>
        <taxon>Rhabditoidea</taxon>
        <taxon>Rhabditidae</taxon>
        <taxon>Peloderinae</taxon>
        <taxon>Caenorhabditis</taxon>
    </lineage>
</organism>
<feature type="binding site" evidence="7">
    <location>
        <position position="425"/>
    </location>
    <ligand>
        <name>GTP</name>
        <dbReference type="ChEBI" id="CHEBI:37565"/>
    </ligand>
</feature>
<dbReference type="GO" id="GO:0003924">
    <property type="term" value="F:GTPase activity"/>
    <property type="evidence" value="ECO:0007669"/>
    <property type="project" value="InterPro"/>
</dbReference>
<feature type="compositionally biased region" description="Basic and acidic residues" evidence="9">
    <location>
        <begin position="555"/>
        <end position="577"/>
    </location>
</feature>
<name>A0A8S1EUW2_9PELO</name>
<evidence type="ECO:0000256" key="6">
    <source>
        <dbReference type="ARBA" id="ARBA00023224"/>
    </source>
</evidence>
<dbReference type="InterPro" id="IPR027417">
    <property type="entry name" value="P-loop_NTPase"/>
</dbReference>
<dbReference type="PROSITE" id="PS51882">
    <property type="entry name" value="G_ALPHA"/>
    <property type="match status" value="1"/>
</dbReference>
<keyword evidence="11" id="KW-1185">Reference proteome</keyword>
<sequence>MAGSGSWKTIASFTTTTHFGVSHTGGIFTTTTTTNIVAPSGDIITRQPELDSTIVADTTTVSNINFGVWLCGGCGINAQLHNKVNVCGGTALSMGEMVRKNSLIERQLEKEKVHLRRTLKILLLGGPECGKSTVFKQMRILHLNGFSELDYVNFRYLIYSNIVQSMDQILRAAEKLKFTPDDNEEVRAALNFFEAYKKHVRPSEVELPRELASTIRVLYDSEFVKAVLSRKNEIDLMDSATYFLNDIERIAAPDFKATQMDVLKARVPTTGITEIEFPFRQVTLRMVDVGGQRSEQRKWIHCFDNVNGVLFIAEISGYNLVMQDGEIKEKDGSPKNRLRYSMDLFKSVANHPCFGKKTAIILFLNKIDIFRDKINTYKLETCFKNYKGCAQNFESCANYVKERFTRQVGSSIQHEKPVYAHFTNATDTRNIDHVFDSCMDVVFKISMEKVGFIFAVFEIAKCATKEATKSAPTSKKNKKKKQKKKAPPKMATPSPTVSQSPMFPAAVTISDEKIAVAATAAPPPPPPPAAVVVEAAPVTNKNHDSAETAKSSKAAAKEKSAPPSDHPPKTDEKKATNGDDNSEIDWGLGHLKNKPEEPKATRPTCCFLYFQKWSLFQTDLESHGDDLPPESEEQKKERKRRKRAEKNKLLAQAHLEKSDRELYHGH</sequence>
<feature type="binding site" evidence="7">
    <location>
        <begin position="238"/>
        <end position="239"/>
    </location>
    <ligand>
        <name>GTP</name>
        <dbReference type="ChEBI" id="CHEBI:37565"/>
    </ligand>
</feature>
<feature type="binding site" evidence="7">
    <location>
        <begin position="288"/>
        <end position="292"/>
    </location>
    <ligand>
        <name>GTP</name>
        <dbReference type="ChEBI" id="CHEBI:37565"/>
    </ligand>
</feature>
<protein>
    <submittedName>
        <fullName evidence="10">Uncharacterized protein</fullName>
    </submittedName>
</protein>
<evidence type="ECO:0000256" key="5">
    <source>
        <dbReference type="ARBA" id="ARBA00023134"/>
    </source>
</evidence>
<feature type="compositionally biased region" description="Basic and acidic residues" evidence="9">
    <location>
        <begin position="620"/>
        <end position="636"/>
    </location>
</feature>
<evidence type="ECO:0000256" key="1">
    <source>
        <dbReference type="ARBA" id="ARBA00005804"/>
    </source>
</evidence>
<dbReference type="GO" id="GO:0005525">
    <property type="term" value="F:GTP binding"/>
    <property type="evidence" value="ECO:0007669"/>
    <property type="project" value="UniProtKB-KW"/>
</dbReference>
<dbReference type="AlphaFoldDB" id="A0A8S1EUW2"/>
<dbReference type="CDD" id="cd00066">
    <property type="entry name" value="G-alpha"/>
    <property type="match status" value="1"/>
</dbReference>
<evidence type="ECO:0000256" key="4">
    <source>
        <dbReference type="ARBA" id="ARBA00022842"/>
    </source>
</evidence>
<dbReference type="PRINTS" id="PR00318">
    <property type="entry name" value="GPROTEINA"/>
</dbReference>
<evidence type="ECO:0000313" key="10">
    <source>
        <dbReference type="EMBL" id="CAB3405194.1"/>
    </source>
</evidence>
<evidence type="ECO:0000256" key="8">
    <source>
        <dbReference type="PIRSR" id="PIRSR601019-2"/>
    </source>
</evidence>
<feature type="binding site" evidence="8">
    <location>
        <position position="269"/>
    </location>
    <ligand>
        <name>Mg(2+)</name>
        <dbReference type="ChEBI" id="CHEBI:18420"/>
    </ligand>
</feature>
<dbReference type="EMBL" id="CADEPM010000004">
    <property type="protein sequence ID" value="CAB3405194.1"/>
    <property type="molecule type" value="Genomic_DNA"/>
</dbReference>
<evidence type="ECO:0000256" key="2">
    <source>
        <dbReference type="ARBA" id="ARBA00022723"/>
    </source>
</evidence>
<feature type="compositionally biased region" description="Basic and acidic residues" evidence="9">
    <location>
        <begin position="654"/>
        <end position="666"/>
    </location>
</feature>
<feature type="binding site" evidence="7">
    <location>
        <begin position="128"/>
        <end position="133"/>
    </location>
    <ligand>
        <name>GTP</name>
        <dbReference type="ChEBI" id="CHEBI:37565"/>
    </ligand>
</feature>